<feature type="non-terminal residue" evidence="1">
    <location>
        <position position="53"/>
    </location>
</feature>
<proteinExistence type="predicted"/>
<reference evidence="1 2" key="2">
    <citation type="submission" date="2024-11" db="EMBL/GenBank/DDBJ databases">
        <title>Using genomics to understand microbial adaptation to soil warming.</title>
        <authorList>
            <person name="Deangelis K.M. PhD."/>
        </authorList>
    </citation>
    <scope>NUCLEOTIDE SEQUENCE [LARGE SCALE GENOMIC DNA]</scope>
    <source>
        <strain evidence="1 2">GAS97</strain>
    </source>
</reference>
<dbReference type="Proteomes" id="UP001620514">
    <property type="component" value="Unassembled WGS sequence"/>
</dbReference>
<dbReference type="EMBL" id="JBIYDN010000101">
    <property type="protein sequence ID" value="MFK4449105.1"/>
    <property type="molecule type" value="Genomic_DNA"/>
</dbReference>
<gene>
    <name evidence="1" type="ORF">ABH943_009154</name>
</gene>
<accession>A0ABW8MZF1</accession>
<name>A0ABW8MZF1_9BURK</name>
<evidence type="ECO:0000313" key="2">
    <source>
        <dbReference type="Proteomes" id="UP001620514"/>
    </source>
</evidence>
<organism evidence="1 2">
    <name type="scientific">Caballeronia udeis</name>
    <dbReference type="NCBI Taxonomy" id="1232866"/>
    <lineage>
        <taxon>Bacteria</taxon>
        <taxon>Pseudomonadati</taxon>
        <taxon>Pseudomonadota</taxon>
        <taxon>Betaproteobacteria</taxon>
        <taxon>Burkholderiales</taxon>
        <taxon>Burkholderiaceae</taxon>
        <taxon>Caballeronia</taxon>
    </lineage>
</organism>
<protein>
    <submittedName>
        <fullName evidence="1">Nitrogen fixation protein</fullName>
    </submittedName>
</protein>
<reference evidence="1 2" key="1">
    <citation type="submission" date="2024-10" db="EMBL/GenBank/DDBJ databases">
        <authorList>
            <person name="Deangelis K."/>
            <person name="Huntemann M."/>
            <person name="Clum A."/>
            <person name="Wang J."/>
            <person name="Palaniappan K."/>
            <person name="Ritter S."/>
            <person name="Chen I.-M."/>
            <person name="Stamatis D."/>
            <person name="Reddy T."/>
            <person name="O'Malley R."/>
            <person name="Daum C."/>
            <person name="Ng V."/>
            <person name="Ivanova N."/>
            <person name="Kyrpides N."/>
            <person name="Woyke T."/>
        </authorList>
    </citation>
    <scope>NUCLEOTIDE SEQUENCE [LARGE SCALE GENOMIC DNA]</scope>
    <source>
        <strain evidence="1 2">GAS97</strain>
    </source>
</reference>
<sequence>MKVRTLVARHPGGAITPENDWRLYAENAVAPLRRKSGGAITPKTKWRLYAGNS</sequence>
<keyword evidence="2" id="KW-1185">Reference proteome</keyword>
<evidence type="ECO:0000313" key="1">
    <source>
        <dbReference type="EMBL" id="MFK4449105.1"/>
    </source>
</evidence>
<comment type="caution">
    <text evidence="1">The sequence shown here is derived from an EMBL/GenBank/DDBJ whole genome shotgun (WGS) entry which is preliminary data.</text>
</comment>